<name>A0A336LM27_CULSO</name>
<feature type="transmembrane region" description="Helical" evidence="8">
    <location>
        <begin position="261"/>
        <end position="281"/>
    </location>
</feature>
<feature type="transmembrane region" description="Helical" evidence="8">
    <location>
        <begin position="107"/>
        <end position="130"/>
    </location>
</feature>
<feature type="domain" description="Major facilitator superfamily (MFS) profile" evidence="9">
    <location>
        <begin position="1"/>
        <end position="425"/>
    </location>
</feature>
<dbReference type="PROSITE" id="PS50850">
    <property type="entry name" value="MFS"/>
    <property type="match status" value="2"/>
</dbReference>
<protein>
    <submittedName>
        <fullName evidence="10">CSON010694 protein</fullName>
    </submittedName>
</protein>
<evidence type="ECO:0000256" key="4">
    <source>
        <dbReference type="ARBA" id="ARBA00022597"/>
    </source>
</evidence>
<evidence type="ECO:0000256" key="5">
    <source>
        <dbReference type="ARBA" id="ARBA00022692"/>
    </source>
</evidence>
<dbReference type="Gene3D" id="1.20.1250.20">
    <property type="entry name" value="MFS general substrate transporter like domains"/>
    <property type="match status" value="2"/>
</dbReference>
<feature type="transmembrane region" description="Helical" evidence="8">
    <location>
        <begin position="83"/>
        <end position="101"/>
    </location>
</feature>
<feature type="transmembrane region" description="Helical" evidence="8">
    <location>
        <begin position="589"/>
        <end position="607"/>
    </location>
</feature>
<feature type="transmembrane region" description="Helical" evidence="8">
    <location>
        <begin position="474"/>
        <end position="496"/>
    </location>
</feature>
<feature type="domain" description="Major facilitator superfamily (MFS) profile" evidence="9">
    <location>
        <begin position="422"/>
        <end position="874"/>
    </location>
</feature>
<keyword evidence="3" id="KW-1003">Cell membrane</keyword>
<dbReference type="InterPro" id="IPR020846">
    <property type="entry name" value="MFS_dom"/>
</dbReference>
<keyword evidence="5 8" id="KW-0812">Transmembrane</keyword>
<dbReference type="PANTHER" id="PTHR48021">
    <property type="match status" value="1"/>
</dbReference>
<accession>A0A336LM27</accession>
<feature type="transmembrane region" description="Helical" evidence="8">
    <location>
        <begin position="12"/>
        <end position="34"/>
    </location>
</feature>
<feature type="transmembrane region" description="Helical" evidence="8">
    <location>
        <begin position="326"/>
        <end position="348"/>
    </location>
</feature>
<keyword evidence="4" id="KW-0762">Sugar transport</keyword>
<feature type="transmembrane region" description="Helical" evidence="8">
    <location>
        <begin position="819"/>
        <end position="839"/>
    </location>
</feature>
<feature type="transmembrane region" description="Helical" evidence="8">
    <location>
        <begin position="783"/>
        <end position="807"/>
    </location>
</feature>
<evidence type="ECO:0000256" key="2">
    <source>
        <dbReference type="ARBA" id="ARBA00022448"/>
    </source>
</evidence>
<feature type="transmembrane region" description="Helical" evidence="8">
    <location>
        <begin position="503"/>
        <end position="523"/>
    </location>
</feature>
<dbReference type="SUPFAM" id="SSF103473">
    <property type="entry name" value="MFS general substrate transporter"/>
    <property type="match status" value="2"/>
</dbReference>
<dbReference type="InterPro" id="IPR050549">
    <property type="entry name" value="MFS_Trehalose_Transporter"/>
</dbReference>
<keyword evidence="7 8" id="KW-0472">Membrane</keyword>
<dbReference type="FunFam" id="1.20.1250.20:FF:000218">
    <property type="entry name" value="facilitated trehalose transporter Tret1"/>
    <property type="match status" value="2"/>
</dbReference>
<feature type="transmembrane region" description="Helical" evidence="8">
    <location>
        <begin position="397"/>
        <end position="416"/>
    </location>
</feature>
<dbReference type="EMBL" id="UFQT01000043">
    <property type="protein sequence ID" value="SSX18775.1"/>
    <property type="molecule type" value="Genomic_DNA"/>
</dbReference>
<feature type="transmembrane region" description="Helical" evidence="8">
    <location>
        <begin position="724"/>
        <end position="742"/>
    </location>
</feature>
<feature type="transmembrane region" description="Helical" evidence="8">
    <location>
        <begin position="54"/>
        <end position="76"/>
    </location>
</feature>
<evidence type="ECO:0000259" key="9">
    <source>
        <dbReference type="PROSITE" id="PS50850"/>
    </source>
</evidence>
<feature type="transmembrane region" description="Helical" evidence="8">
    <location>
        <begin position="142"/>
        <end position="160"/>
    </location>
</feature>
<dbReference type="OMA" id="APFSETH"/>
<dbReference type="Pfam" id="PF00083">
    <property type="entry name" value="Sugar_tr"/>
    <property type="match status" value="2"/>
</dbReference>
<feature type="transmembrane region" description="Helical" evidence="8">
    <location>
        <begin position="851"/>
        <end position="869"/>
    </location>
</feature>
<evidence type="ECO:0000256" key="1">
    <source>
        <dbReference type="ARBA" id="ARBA00004651"/>
    </source>
</evidence>
<dbReference type="AlphaFoldDB" id="A0A336LM27"/>
<dbReference type="InterPro" id="IPR005828">
    <property type="entry name" value="MFS_sugar_transport-like"/>
</dbReference>
<feature type="transmembrane region" description="Helical" evidence="8">
    <location>
        <begin position="166"/>
        <end position="187"/>
    </location>
</feature>
<sequence>MSETDNKFQYLGTFFANLVTISYGASCGWTSPMIPILQSHKTPLRNGPLNDDQISWIGSLICVGAVLGTLIFGWICNKFGRKISIICLSFPQLASWILIFMGTDVNYLYIARFVAGLTAGGVFIAIPLYISEIADTRVRGSLGATVIFAENIGILLMYIAGSYINYYVIPWIFALFAIGSCFGMMIVPDTPFFYAKTNRPKEAENSLRYYRRIKTHDNDMEIIQEELSALFSFKTENSSAKSNEDSSLKFSDFTTRHARKAIMIGFVLVLYNQLCGVFAMLNYTATIFEKSGSSLSPSNSAIVVASTQLLGNCCASMTIEKLGRKFNMVLSGIGIAIGYVSLATYSLFHSLKYDVEAFKWVPLASFSFIIFISSIGIGAIVFVVISEILPEKIKDFTMTSLIFLIWGGAFFVIKLLPTLINEFKMYGAMYWLSGVSVVVTIGFGGHCGWLSPSISILKSVDTPLRNGPLTNNEISWIGSLICVGALFGTLIFGWICDKFGRKFAIISMSLPQFISWILIFIGTDVNYLYISRLISGITAGGVFIAIPLYISEIAETQIRGALGSTLLFAENFGILLMYIAGSYLDYHQIPWIFSLFSIGALVGMFFVPETPIYYAKCGKFEEAEKSLRFYRGLTSPTSDIKIIQTELDDLFIMKTNNEVQDTDKNKEDLSLKFSDFTTRHARKAIMIGFVLVLYNQFCCVFAMLNYTATIFEKSGSSLSPNNSAIVVAGIQLLGNYCATMTIERLGRKFNMVLSAIGIALGYAALGTFTLLDTLKWDVEPFKWVPLASFSFIIFISSIGISAILFVVISEILPEKIKDFTITCLILLLWSCAFVVIKLLPNLIEELEMHGAMYLLSGVSVLGTIFVMVLQPETKGKSFEDIKKLFEK</sequence>
<feature type="transmembrane region" description="Helical" evidence="8">
    <location>
        <begin position="684"/>
        <end position="704"/>
    </location>
</feature>
<comment type="subcellular location">
    <subcellularLocation>
        <location evidence="1">Cell membrane</location>
        <topology evidence="1">Multi-pass membrane protein</topology>
    </subcellularLocation>
</comment>
<proteinExistence type="predicted"/>
<evidence type="ECO:0000313" key="10">
    <source>
        <dbReference type="EMBL" id="SSX18775.1"/>
    </source>
</evidence>
<feature type="transmembrane region" description="Helical" evidence="8">
    <location>
        <begin position="749"/>
        <end position="771"/>
    </location>
</feature>
<evidence type="ECO:0000256" key="6">
    <source>
        <dbReference type="ARBA" id="ARBA00022989"/>
    </source>
</evidence>
<dbReference type="VEuPathDB" id="VectorBase:CSON010694"/>
<gene>
    <name evidence="10" type="primary">CSON010694</name>
</gene>
<dbReference type="PROSITE" id="PS00217">
    <property type="entry name" value="SUGAR_TRANSPORT_2"/>
    <property type="match status" value="2"/>
</dbReference>
<feature type="transmembrane region" description="Helical" evidence="8">
    <location>
        <begin position="562"/>
        <end position="583"/>
    </location>
</feature>
<feature type="transmembrane region" description="Helical" evidence="8">
    <location>
        <begin position="428"/>
        <end position="454"/>
    </location>
</feature>
<dbReference type="InterPro" id="IPR036259">
    <property type="entry name" value="MFS_trans_sf"/>
</dbReference>
<dbReference type="GO" id="GO:0022857">
    <property type="term" value="F:transmembrane transporter activity"/>
    <property type="evidence" value="ECO:0007669"/>
    <property type="project" value="InterPro"/>
</dbReference>
<dbReference type="PANTHER" id="PTHR48021:SF33">
    <property type="entry name" value="AT22075P-RELATED"/>
    <property type="match status" value="1"/>
</dbReference>
<keyword evidence="2" id="KW-0813">Transport</keyword>
<evidence type="ECO:0000256" key="8">
    <source>
        <dbReference type="SAM" id="Phobius"/>
    </source>
</evidence>
<dbReference type="GO" id="GO:0005886">
    <property type="term" value="C:plasma membrane"/>
    <property type="evidence" value="ECO:0007669"/>
    <property type="project" value="UniProtKB-SubCell"/>
</dbReference>
<reference evidence="10" key="1">
    <citation type="submission" date="2018-07" db="EMBL/GenBank/DDBJ databases">
        <authorList>
            <person name="Quirk P.G."/>
            <person name="Krulwich T.A."/>
        </authorList>
    </citation>
    <scope>NUCLEOTIDE SEQUENCE</scope>
</reference>
<organism evidence="10">
    <name type="scientific">Culicoides sonorensis</name>
    <name type="common">Biting midge</name>
    <dbReference type="NCBI Taxonomy" id="179676"/>
    <lineage>
        <taxon>Eukaryota</taxon>
        <taxon>Metazoa</taxon>
        <taxon>Ecdysozoa</taxon>
        <taxon>Arthropoda</taxon>
        <taxon>Hexapoda</taxon>
        <taxon>Insecta</taxon>
        <taxon>Pterygota</taxon>
        <taxon>Neoptera</taxon>
        <taxon>Endopterygota</taxon>
        <taxon>Diptera</taxon>
        <taxon>Nematocera</taxon>
        <taxon>Chironomoidea</taxon>
        <taxon>Ceratopogonidae</taxon>
        <taxon>Ceratopogoninae</taxon>
        <taxon>Culicoides</taxon>
        <taxon>Monoculicoides</taxon>
    </lineage>
</organism>
<evidence type="ECO:0000256" key="3">
    <source>
        <dbReference type="ARBA" id="ARBA00022475"/>
    </source>
</evidence>
<feature type="transmembrane region" description="Helical" evidence="8">
    <location>
        <begin position="360"/>
        <end position="385"/>
    </location>
</feature>
<evidence type="ECO:0000256" key="7">
    <source>
        <dbReference type="ARBA" id="ARBA00023136"/>
    </source>
</evidence>
<keyword evidence="6 8" id="KW-1133">Transmembrane helix</keyword>
<feature type="transmembrane region" description="Helical" evidence="8">
    <location>
        <begin position="529"/>
        <end position="550"/>
    </location>
</feature>
<dbReference type="InterPro" id="IPR005829">
    <property type="entry name" value="Sugar_transporter_CS"/>
</dbReference>